<dbReference type="AlphaFoldDB" id="A0A381DYX5"/>
<organism evidence="1 2">
    <name type="scientific">Cardiobacterium valvarum</name>
    <dbReference type="NCBI Taxonomy" id="194702"/>
    <lineage>
        <taxon>Bacteria</taxon>
        <taxon>Pseudomonadati</taxon>
        <taxon>Pseudomonadota</taxon>
        <taxon>Gammaproteobacteria</taxon>
        <taxon>Cardiobacteriales</taxon>
        <taxon>Cardiobacteriaceae</taxon>
        <taxon>Cardiobacterium</taxon>
    </lineage>
</organism>
<dbReference type="EMBL" id="UFUW01000001">
    <property type="protein sequence ID" value="SUX18492.1"/>
    <property type="molecule type" value="Genomic_DNA"/>
</dbReference>
<proteinExistence type="predicted"/>
<dbReference type="RefSeq" id="WP_115610599.1">
    <property type="nucleotide sequence ID" value="NZ_JBHLZC010000001.1"/>
</dbReference>
<dbReference type="Proteomes" id="UP000254572">
    <property type="component" value="Unassembled WGS sequence"/>
</dbReference>
<reference evidence="1 2" key="1">
    <citation type="submission" date="2018-06" db="EMBL/GenBank/DDBJ databases">
        <authorList>
            <consortium name="Pathogen Informatics"/>
            <person name="Doyle S."/>
        </authorList>
    </citation>
    <scope>NUCLEOTIDE SEQUENCE [LARGE SCALE GENOMIC DNA]</scope>
    <source>
        <strain evidence="1 2">NCTC13294</strain>
    </source>
</reference>
<name>A0A381DYX5_9GAMM</name>
<evidence type="ECO:0000313" key="1">
    <source>
        <dbReference type="EMBL" id="SUX18492.1"/>
    </source>
</evidence>
<sequence length="220" mass="23799">MKLRYTPALLAVFVLAHGGCTSNLWQSVPRRTPTYTDIGTDRLLTLRVTRQAGGGIPAGTLILVGEKNWYVADKASNDRLVKYLTADLSTPFYLIGENPVIIIDDAAKNSFVTLFRLAYRPSAADLALLKRMGNVEPGEHGEYLLERLISGTYYPAPTQLPAADSTLPINRTLHLQLEGYKTNLPGLAAAVIATPVTLAADAVSLITVAPLVKILPKPAY</sequence>
<evidence type="ECO:0000313" key="2">
    <source>
        <dbReference type="Proteomes" id="UP000254572"/>
    </source>
</evidence>
<keyword evidence="2" id="KW-1185">Reference proteome</keyword>
<protein>
    <submittedName>
        <fullName evidence="1">Uncharacterized protein</fullName>
    </submittedName>
</protein>
<gene>
    <name evidence="1" type="ORF">NCTC13294_00282</name>
</gene>
<accession>A0A381DYX5</accession>